<dbReference type="VEuPathDB" id="FungiDB:CCM_06944"/>
<dbReference type="KEGG" id="cmt:CCM_06944"/>
<dbReference type="Proteomes" id="UP000001610">
    <property type="component" value="Unassembled WGS sequence"/>
</dbReference>
<dbReference type="HOGENOM" id="CLU_2812257_0_0_1"/>
<keyword evidence="3" id="KW-1185">Reference proteome</keyword>
<dbReference type="InParanoid" id="G3JLF0"/>
<organism evidence="2 3">
    <name type="scientific">Cordyceps militaris (strain CM01)</name>
    <name type="common">Caterpillar fungus</name>
    <dbReference type="NCBI Taxonomy" id="983644"/>
    <lineage>
        <taxon>Eukaryota</taxon>
        <taxon>Fungi</taxon>
        <taxon>Dikarya</taxon>
        <taxon>Ascomycota</taxon>
        <taxon>Pezizomycotina</taxon>
        <taxon>Sordariomycetes</taxon>
        <taxon>Hypocreomycetidae</taxon>
        <taxon>Hypocreales</taxon>
        <taxon>Cordycipitaceae</taxon>
        <taxon>Cordyceps</taxon>
    </lineage>
</organism>
<dbReference type="GeneID" id="18168955"/>
<evidence type="ECO:0000313" key="3">
    <source>
        <dbReference type="Proteomes" id="UP000001610"/>
    </source>
</evidence>
<dbReference type="EMBL" id="JH126403">
    <property type="protein sequence ID" value="EGX90524.1"/>
    <property type="molecule type" value="Genomic_DNA"/>
</dbReference>
<protein>
    <submittedName>
        <fullName evidence="2">Uncharacterized protein</fullName>
    </submittedName>
</protein>
<name>G3JLF0_CORMM</name>
<evidence type="ECO:0000313" key="2">
    <source>
        <dbReference type="EMBL" id="EGX90524.1"/>
    </source>
</evidence>
<sequence>MDAKRSIRLVRNWHARSRHPDQGHTPPCIAKGTPPSSPLGNKSSDGTAPEAAHLVDGGVDGSAMRSR</sequence>
<dbReference type="AlphaFoldDB" id="G3JLF0"/>
<feature type="compositionally biased region" description="Basic residues" evidence="1">
    <location>
        <begin position="1"/>
        <end position="17"/>
    </location>
</feature>
<gene>
    <name evidence="2" type="ORF">CCM_06944</name>
</gene>
<accession>G3JLF0</accession>
<reference evidence="2 3" key="1">
    <citation type="journal article" date="2011" name="Genome Biol.">
        <title>Genome sequence of the insect pathogenic fungus Cordyceps militaris, a valued traditional Chinese medicine.</title>
        <authorList>
            <person name="Zheng P."/>
            <person name="Xia Y."/>
            <person name="Xiao G."/>
            <person name="Xiong C."/>
            <person name="Hu X."/>
            <person name="Zhang S."/>
            <person name="Zheng H."/>
            <person name="Huang Y."/>
            <person name="Zhou Y."/>
            <person name="Wang S."/>
            <person name="Zhao G.P."/>
            <person name="Liu X."/>
            <person name="St Leger R.J."/>
            <person name="Wang C."/>
        </authorList>
    </citation>
    <scope>NUCLEOTIDE SEQUENCE [LARGE SCALE GENOMIC DNA]</scope>
    <source>
        <strain evidence="2 3">CM01</strain>
    </source>
</reference>
<dbReference type="RefSeq" id="XP_006672145.1">
    <property type="nucleotide sequence ID" value="XM_006672082.1"/>
</dbReference>
<proteinExistence type="predicted"/>
<evidence type="ECO:0000256" key="1">
    <source>
        <dbReference type="SAM" id="MobiDB-lite"/>
    </source>
</evidence>
<feature type="region of interest" description="Disordered" evidence="1">
    <location>
        <begin position="1"/>
        <end position="67"/>
    </location>
</feature>